<organism evidence="2">
    <name type="scientific">Arundo donax</name>
    <name type="common">Giant reed</name>
    <name type="synonym">Donax arundinaceus</name>
    <dbReference type="NCBI Taxonomy" id="35708"/>
    <lineage>
        <taxon>Eukaryota</taxon>
        <taxon>Viridiplantae</taxon>
        <taxon>Streptophyta</taxon>
        <taxon>Embryophyta</taxon>
        <taxon>Tracheophyta</taxon>
        <taxon>Spermatophyta</taxon>
        <taxon>Magnoliopsida</taxon>
        <taxon>Liliopsida</taxon>
        <taxon>Poales</taxon>
        <taxon>Poaceae</taxon>
        <taxon>PACMAD clade</taxon>
        <taxon>Arundinoideae</taxon>
        <taxon>Arundineae</taxon>
        <taxon>Arundo</taxon>
    </lineage>
</organism>
<evidence type="ECO:0000313" key="2">
    <source>
        <dbReference type="EMBL" id="JAD89699.1"/>
    </source>
</evidence>
<protein>
    <submittedName>
        <fullName evidence="2">Uncharacterized protein</fullName>
    </submittedName>
</protein>
<reference evidence="2" key="1">
    <citation type="submission" date="2014-09" db="EMBL/GenBank/DDBJ databases">
        <authorList>
            <person name="Magalhaes I.L.F."/>
            <person name="Oliveira U."/>
            <person name="Santos F.R."/>
            <person name="Vidigal T.H.D.A."/>
            <person name="Brescovit A.D."/>
            <person name="Santos A.J."/>
        </authorList>
    </citation>
    <scope>NUCLEOTIDE SEQUENCE</scope>
    <source>
        <tissue evidence="2">Shoot tissue taken approximately 20 cm above the soil surface</tissue>
    </source>
</reference>
<dbReference type="AlphaFoldDB" id="A0A0A9DMA9"/>
<keyword evidence="1" id="KW-0472">Membrane</keyword>
<keyword evidence="1" id="KW-1133">Transmembrane helix</keyword>
<reference evidence="2" key="2">
    <citation type="journal article" date="2015" name="Data Brief">
        <title>Shoot transcriptome of the giant reed, Arundo donax.</title>
        <authorList>
            <person name="Barrero R.A."/>
            <person name="Guerrero F.D."/>
            <person name="Moolhuijzen P."/>
            <person name="Goolsby J.A."/>
            <person name="Tidwell J."/>
            <person name="Bellgard S.E."/>
            <person name="Bellgard M.I."/>
        </authorList>
    </citation>
    <scope>NUCLEOTIDE SEQUENCE</scope>
    <source>
        <tissue evidence="2">Shoot tissue taken approximately 20 cm above the soil surface</tissue>
    </source>
</reference>
<dbReference type="EMBL" id="GBRH01208196">
    <property type="protein sequence ID" value="JAD89699.1"/>
    <property type="molecule type" value="Transcribed_RNA"/>
</dbReference>
<proteinExistence type="predicted"/>
<name>A0A0A9DMA9_ARUDO</name>
<accession>A0A0A9DMA9</accession>
<keyword evidence="1" id="KW-0812">Transmembrane</keyword>
<sequence>MDVVKVWTFTLCFSRVMLQLAGIICINNVASRLFYVYTNVTGTALDILRRSWNINVKSLIYSTTQLLTAETDDLSYKLLMLFSQGMMSLSLFQSLSAIYSTGSESLHICCFVPFEDRRMPTICPANGLCNEFGRKCAKLP</sequence>
<evidence type="ECO:0000256" key="1">
    <source>
        <dbReference type="SAM" id="Phobius"/>
    </source>
</evidence>
<feature type="transmembrane region" description="Helical" evidence="1">
    <location>
        <begin position="6"/>
        <end position="26"/>
    </location>
</feature>